<evidence type="ECO:0000259" key="2">
    <source>
        <dbReference type="Pfam" id="PF00501"/>
    </source>
</evidence>
<dbReference type="EMBL" id="JBHSEN010000001">
    <property type="protein sequence ID" value="MFC4429656.1"/>
    <property type="molecule type" value="Genomic_DNA"/>
</dbReference>
<feature type="domain" description="AMP-binding enzyme C-terminal" evidence="3">
    <location>
        <begin position="473"/>
        <end position="548"/>
    </location>
</feature>
<proteinExistence type="predicted"/>
<gene>
    <name evidence="4" type="ORF">ACFO0K_08175</name>
</gene>
<evidence type="ECO:0000259" key="3">
    <source>
        <dbReference type="Pfam" id="PF13193"/>
    </source>
</evidence>
<feature type="region of interest" description="Disordered" evidence="1">
    <location>
        <begin position="135"/>
        <end position="161"/>
    </location>
</feature>
<dbReference type="InterPro" id="IPR025110">
    <property type="entry name" value="AMP-bd_C"/>
</dbReference>
<feature type="domain" description="AMP-dependent synthetase/ligase" evidence="2">
    <location>
        <begin position="10"/>
        <end position="413"/>
    </location>
</feature>
<dbReference type="PANTHER" id="PTHR43767">
    <property type="entry name" value="LONG-CHAIN-FATTY-ACID--COA LIGASE"/>
    <property type="match status" value="1"/>
</dbReference>
<reference evidence="5" key="1">
    <citation type="journal article" date="2019" name="Int. J. Syst. Evol. Microbiol.">
        <title>The Global Catalogue of Microorganisms (GCM) 10K type strain sequencing project: providing services to taxonomists for standard genome sequencing and annotation.</title>
        <authorList>
            <consortium name="The Broad Institute Genomics Platform"/>
            <consortium name="The Broad Institute Genome Sequencing Center for Infectious Disease"/>
            <person name="Wu L."/>
            <person name="Ma J."/>
        </authorList>
    </citation>
    <scope>NUCLEOTIDE SEQUENCE [LARGE SCALE GENOMIC DNA]</scope>
    <source>
        <strain evidence="5">CGMCC 1.12125</strain>
    </source>
</reference>
<protein>
    <submittedName>
        <fullName evidence="4">AMP-binding protein</fullName>
    </submittedName>
</protein>
<dbReference type="RefSeq" id="WP_344228001.1">
    <property type="nucleotide sequence ID" value="NZ_BAAALH010000002.1"/>
</dbReference>
<dbReference type="Pfam" id="PF00501">
    <property type="entry name" value="AMP-binding"/>
    <property type="match status" value="1"/>
</dbReference>
<dbReference type="InterPro" id="IPR050237">
    <property type="entry name" value="ATP-dep_AMP-bd_enzyme"/>
</dbReference>
<organism evidence="4 5">
    <name type="scientific">Citricoccus alkalitolerans</name>
    <dbReference type="NCBI Taxonomy" id="246603"/>
    <lineage>
        <taxon>Bacteria</taxon>
        <taxon>Bacillati</taxon>
        <taxon>Actinomycetota</taxon>
        <taxon>Actinomycetes</taxon>
        <taxon>Micrococcales</taxon>
        <taxon>Micrococcaceae</taxon>
        <taxon>Citricoccus</taxon>
    </lineage>
</organism>
<dbReference type="Pfam" id="PF13193">
    <property type="entry name" value="AMP-binding_C"/>
    <property type="match status" value="1"/>
</dbReference>
<dbReference type="Proteomes" id="UP001595965">
    <property type="component" value="Unassembled WGS sequence"/>
</dbReference>
<evidence type="ECO:0000313" key="5">
    <source>
        <dbReference type="Proteomes" id="UP001595965"/>
    </source>
</evidence>
<name>A0ABV8XXM9_9MICC</name>
<evidence type="ECO:0000313" key="4">
    <source>
        <dbReference type="EMBL" id="MFC4429656.1"/>
    </source>
</evidence>
<dbReference type="Gene3D" id="3.30.300.30">
    <property type="match status" value="1"/>
</dbReference>
<dbReference type="SUPFAM" id="SSF56801">
    <property type="entry name" value="Acetyl-CoA synthetase-like"/>
    <property type="match status" value="1"/>
</dbReference>
<dbReference type="InterPro" id="IPR020845">
    <property type="entry name" value="AMP-binding_CS"/>
</dbReference>
<dbReference type="InterPro" id="IPR000873">
    <property type="entry name" value="AMP-dep_synth/lig_dom"/>
</dbReference>
<dbReference type="Gene3D" id="3.40.50.12780">
    <property type="entry name" value="N-terminal domain of ligase-like"/>
    <property type="match status" value="1"/>
</dbReference>
<accession>A0ABV8XXM9</accession>
<dbReference type="PANTHER" id="PTHR43767:SF1">
    <property type="entry name" value="NONRIBOSOMAL PEPTIDE SYNTHASE PES1 (EUROFUNG)-RELATED"/>
    <property type="match status" value="1"/>
</dbReference>
<comment type="caution">
    <text evidence="4">The sequence shown here is derived from an EMBL/GenBank/DDBJ whole genome shotgun (WGS) entry which is preliminary data.</text>
</comment>
<dbReference type="InterPro" id="IPR045851">
    <property type="entry name" value="AMP-bd_C_sf"/>
</dbReference>
<sequence>MYENYAVLWREIARRVPDRPAVQSAGGNYTYGEFDAAAAAVAEGLAERGVGSGSRVAFFLHNTAEYLVLFYACLKLEAIPVSVNYRYLGVELAGLLAVAEPVALVHASGTRATVKDALDRLAGTTGRPELLIEVSGDRKPEGPGLSGPGESAGADGPGGRERAGVVRVRFEELTGPGPVGAARPRRFEPGRNAELYIFTGGTTGTPKAVVWRIGDLLHIQQSSIYGPVGREAPADLDAAVGIAVDDDLPSVRTLPLAPFIHATALFSAMNTLALGGTVVINPDPSFRAGDVARLIVGGGVTRLIVAGDAVALPLLDALEAELGDRESSLTSVISSGMRFSDDTKRRIHALGRVAIVDILASTEGGPYAVATTTRAEDLPARFQLSEDAVVLDDAHEEVQDQPGAIGVLAYRGALPVGYLHDPDTSAKAYPIINGVRHCSPGDYVRVGEGGFIDLLGRGSSVVNTGGEKVFPGEVEEALLEHPAVADAVVFGVPDPRWGEAVAAVVALEPGLDVTQRDLLEHLAGRVAGYKKPRALVLRDSLDRGPTGKLNLNRLKASIREESQ</sequence>
<dbReference type="InterPro" id="IPR042099">
    <property type="entry name" value="ANL_N_sf"/>
</dbReference>
<dbReference type="PROSITE" id="PS00455">
    <property type="entry name" value="AMP_BINDING"/>
    <property type="match status" value="1"/>
</dbReference>
<evidence type="ECO:0000256" key="1">
    <source>
        <dbReference type="SAM" id="MobiDB-lite"/>
    </source>
</evidence>
<keyword evidence="5" id="KW-1185">Reference proteome</keyword>